<feature type="region of interest" description="Disordered" evidence="1">
    <location>
        <begin position="438"/>
        <end position="465"/>
    </location>
</feature>
<organism evidence="2">
    <name type="scientific">Clastoptera arizonana</name>
    <name type="common">Arizona spittle bug</name>
    <dbReference type="NCBI Taxonomy" id="38151"/>
    <lineage>
        <taxon>Eukaryota</taxon>
        <taxon>Metazoa</taxon>
        <taxon>Ecdysozoa</taxon>
        <taxon>Arthropoda</taxon>
        <taxon>Hexapoda</taxon>
        <taxon>Insecta</taxon>
        <taxon>Pterygota</taxon>
        <taxon>Neoptera</taxon>
        <taxon>Paraneoptera</taxon>
        <taxon>Hemiptera</taxon>
        <taxon>Auchenorrhyncha</taxon>
        <taxon>Cercopoidea</taxon>
        <taxon>Clastopteridae</taxon>
        <taxon>Clastoptera</taxon>
    </lineage>
</organism>
<accession>A0A1B6DJ31</accession>
<feature type="non-terminal residue" evidence="2">
    <location>
        <position position="477"/>
    </location>
</feature>
<feature type="non-terminal residue" evidence="2">
    <location>
        <position position="1"/>
    </location>
</feature>
<dbReference type="EMBL" id="GEDC01011670">
    <property type="protein sequence ID" value="JAS25628.1"/>
    <property type="molecule type" value="Transcribed_RNA"/>
</dbReference>
<name>A0A1B6DJ31_9HEMI</name>
<gene>
    <name evidence="2" type="ORF">g.16290</name>
</gene>
<evidence type="ECO:0000313" key="2">
    <source>
        <dbReference type="EMBL" id="JAS25628.1"/>
    </source>
</evidence>
<sequence length="477" mass="54292">LTQINPNPIKKFIIGENLNYDAIPNEITANINSDVSNRIRNIKTGEIVRDKKKEFKLKDNAKLFLLDTEPSTIDDTDEDIDNADALTQINPNATKAPIKKLIIGEKLNYAATPKEITANINPDVSNRIRNIKTEEIGKDKKKKFKLKDDERLFLLDTKPSTIDDTDEDIDNADALTQINPNPIKKFIIGENLNYDAIPNEITANINSDVSNRIRNIKTGEIVRDKKKEFKLKDGGKLFLLDTFDDSNEDFENALTQENQETNRTKLKFSEIIVPETPHYGNMPSNLCNKNTPEVKMGSNLSMGNYSIGARSNNDSDLVLATQRNSFEINAKKCHVSSTESKIQNDWKLQPKGKLSNDHSKHEQYLNSDQNIFFLKTQEFQKKENSLINQHFKKEPKEDDDNAQGESNNCILDCPIEFIDDDFENALTQINYNITVNKSAKTKKLEKPSPFSSDKSQNSNKQQKTACLEKLYERQAEV</sequence>
<protein>
    <submittedName>
        <fullName evidence="2">Uncharacterized protein</fullName>
    </submittedName>
</protein>
<proteinExistence type="predicted"/>
<dbReference type="AlphaFoldDB" id="A0A1B6DJ31"/>
<evidence type="ECO:0000256" key="1">
    <source>
        <dbReference type="SAM" id="MobiDB-lite"/>
    </source>
</evidence>
<reference evidence="2" key="1">
    <citation type="submission" date="2015-12" db="EMBL/GenBank/DDBJ databases">
        <title>De novo transcriptome assembly of four potential Pierce s Disease insect vectors from Arizona vineyards.</title>
        <authorList>
            <person name="Tassone E.E."/>
        </authorList>
    </citation>
    <scope>NUCLEOTIDE SEQUENCE</scope>
</reference>
<feature type="compositionally biased region" description="Low complexity" evidence="1">
    <location>
        <begin position="451"/>
        <end position="463"/>
    </location>
</feature>